<dbReference type="AlphaFoldDB" id="A0A938XNU0"/>
<evidence type="ECO:0000313" key="10">
    <source>
        <dbReference type="EMBL" id="MBM7556243.1"/>
    </source>
</evidence>
<reference evidence="10" key="1">
    <citation type="submission" date="2021-01" db="EMBL/GenBank/DDBJ databases">
        <title>Genomic Encyclopedia of Type Strains, Phase IV (KMG-IV): sequencing the most valuable type-strain genomes for metagenomic binning, comparative biology and taxonomic classification.</title>
        <authorList>
            <person name="Goeker M."/>
        </authorList>
    </citation>
    <scope>NUCLEOTIDE SEQUENCE</scope>
    <source>
        <strain evidence="10">DSM 23230</strain>
    </source>
</reference>
<evidence type="ECO:0000256" key="8">
    <source>
        <dbReference type="ARBA" id="ARBA00022833"/>
    </source>
</evidence>
<dbReference type="Pfam" id="PF02130">
    <property type="entry name" value="YbeY"/>
    <property type="match status" value="1"/>
</dbReference>
<dbReference type="Proteomes" id="UP000774000">
    <property type="component" value="Unassembled WGS sequence"/>
</dbReference>
<dbReference type="GO" id="GO:0004222">
    <property type="term" value="F:metalloendopeptidase activity"/>
    <property type="evidence" value="ECO:0007669"/>
    <property type="project" value="InterPro"/>
</dbReference>
<dbReference type="PANTHER" id="PTHR46986:SF1">
    <property type="entry name" value="ENDORIBONUCLEASE YBEY, CHLOROPLASTIC"/>
    <property type="match status" value="1"/>
</dbReference>
<keyword evidence="11" id="KW-1185">Reference proteome</keyword>
<evidence type="ECO:0000256" key="1">
    <source>
        <dbReference type="ARBA" id="ARBA00010875"/>
    </source>
</evidence>
<keyword evidence="5 9" id="KW-0479">Metal-binding</keyword>
<gene>
    <name evidence="9" type="primary">ybeY</name>
    <name evidence="10" type="ORF">JOC47_001079</name>
</gene>
<feature type="binding site" evidence="9">
    <location>
        <position position="111"/>
    </location>
    <ligand>
        <name>Zn(2+)</name>
        <dbReference type="ChEBI" id="CHEBI:29105"/>
        <note>catalytic</note>
    </ligand>
</feature>
<keyword evidence="6 9" id="KW-0255">Endonuclease</keyword>
<feature type="binding site" evidence="9">
    <location>
        <position position="107"/>
    </location>
    <ligand>
        <name>Zn(2+)</name>
        <dbReference type="ChEBI" id="CHEBI:29105"/>
        <note>catalytic</note>
    </ligand>
</feature>
<dbReference type="HAMAP" id="MF_00009">
    <property type="entry name" value="Endoribonucl_YbeY"/>
    <property type="match status" value="1"/>
</dbReference>
<comment type="function">
    <text evidence="9">Single strand-specific metallo-endoribonuclease involved in late-stage 70S ribosome quality control and in maturation of the 3' terminus of the 16S rRNA.</text>
</comment>
<dbReference type="GO" id="GO:0006364">
    <property type="term" value="P:rRNA processing"/>
    <property type="evidence" value="ECO:0007669"/>
    <property type="project" value="UniProtKB-UniRule"/>
</dbReference>
<name>A0A938XNU0_9FIRM</name>
<evidence type="ECO:0000256" key="2">
    <source>
        <dbReference type="ARBA" id="ARBA00022517"/>
    </source>
</evidence>
<dbReference type="GO" id="GO:0008270">
    <property type="term" value="F:zinc ion binding"/>
    <property type="evidence" value="ECO:0007669"/>
    <property type="project" value="UniProtKB-UniRule"/>
</dbReference>
<keyword evidence="2 9" id="KW-0690">Ribosome biogenesis</keyword>
<protein>
    <recommendedName>
        <fullName evidence="9">Endoribonuclease YbeY</fullName>
        <ecNumber evidence="9">3.1.-.-</ecNumber>
    </recommendedName>
</protein>
<evidence type="ECO:0000256" key="6">
    <source>
        <dbReference type="ARBA" id="ARBA00022759"/>
    </source>
</evidence>
<keyword evidence="3 9" id="KW-0698">rRNA processing</keyword>
<dbReference type="NCBIfam" id="TIGR00043">
    <property type="entry name" value="rRNA maturation RNase YbeY"/>
    <property type="match status" value="1"/>
</dbReference>
<evidence type="ECO:0000256" key="9">
    <source>
        <dbReference type="HAMAP-Rule" id="MF_00009"/>
    </source>
</evidence>
<dbReference type="PANTHER" id="PTHR46986">
    <property type="entry name" value="ENDORIBONUCLEASE YBEY, CHLOROPLASTIC"/>
    <property type="match status" value="1"/>
</dbReference>
<dbReference type="GO" id="GO:0005737">
    <property type="term" value="C:cytoplasm"/>
    <property type="evidence" value="ECO:0007669"/>
    <property type="project" value="UniProtKB-SubCell"/>
</dbReference>
<evidence type="ECO:0000256" key="7">
    <source>
        <dbReference type="ARBA" id="ARBA00022801"/>
    </source>
</evidence>
<dbReference type="InterPro" id="IPR023091">
    <property type="entry name" value="MetalPrtase_cat_dom_sf_prd"/>
</dbReference>
<dbReference type="SUPFAM" id="SSF55486">
    <property type="entry name" value="Metalloproteases ('zincins'), catalytic domain"/>
    <property type="match status" value="1"/>
</dbReference>
<keyword evidence="8 9" id="KW-0862">Zinc</keyword>
<feature type="binding site" evidence="9">
    <location>
        <position position="117"/>
    </location>
    <ligand>
        <name>Zn(2+)</name>
        <dbReference type="ChEBI" id="CHEBI:29105"/>
        <note>catalytic</note>
    </ligand>
</feature>
<dbReference type="RefSeq" id="WP_204700972.1">
    <property type="nucleotide sequence ID" value="NZ_JAFBDQ010000004.1"/>
</dbReference>
<dbReference type="InterPro" id="IPR002036">
    <property type="entry name" value="YbeY"/>
</dbReference>
<evidence type="ECO:0000256" key="5">
    <source>
        <dbReference type="ARBA" id="ARBA00022723"/>
    </source>
</evidence>
<evidence type="ECO:0000256" key="3">
    <source>
        <dbReference type="ARBA" id="ARBA00022552"/>
    </source>
</evidence>
<sequence length="142" mass="16373">MEILINNLQGDSEIDSEVSDLITKVSKRVLEVEKVDKEVSIALVDNQYIKELNDKYRSKNEATDVLSFPQEDENLLGDIIISIPRAKEQAQEYNHSLAREIGFLTVHGMLHLTGYDHHEPQKKEKMRAKEEEILAHFDLSRD</sequence>
<accession>A0A938XNU0</accession>
<dbReference type="EC" id="3.1.-.-" evidence="9"/>
<proteinExistence type="inferred from homology"/>
<evidence type="ECO:0000313" key="11">
    <source>
        <dbReference type="Proteomes" id="UP000774000"/>
    </source>
</evidence>
<organism evidence="10 11">
    <name type="scientific">Halanaerobacter jeridensis</name>
    <dbReference type="NCBI Taxonomy" id="706427"/>
    <lineage>
        <taxon>Bacteria</taxon>
        <taxon>Bacillati</taxon>
        <taxon>Bacillota</taxon>
        <taxon>Clostridia</taxon>
        <taxon>Halanaerobiales</taxon>
        <taxon>Halobacteroidaceae</taxon>
        <taxon>Halanaerobacter</taxon>
    </lineage>
</organism>
<evidence type="ECO:0000256" key="4">
    <source>
        <dbReference type="ARBA" id="ARBA00022722"/>
    </source>
</evidence>
<dbReference type="GO" id="GO:0004521">
    <property type="term" value="F:RNA endonuclease activity"/>
    <property type="evidence" value="ECO:0007669"/>
    <property type="project" value="UniProtKB-UniRule"/>
</dbReference>
<keyword evidence="4 9" id="KW-0540">Nuclease</keyword>
<comment type="caution">
    <text evidence="10">The sequence shown here is derived from an EMBL/GenBank/DDBJ whole genome shotgun (WGS) entry which is preliminary data.</text>
</comment>
<dbReference type="Gene3D" id="3.40.390.30">
    <property type="entry name" value="Metalloproteases ('zincins'), catalytic domain"/>
    <property type="match status" value="1"/>
</dbReference>
<dbReference type="EMBL" id="JAFBDQ010000004">
    <property type="protein sequence ID" value="MBM7556243.1"/>
    <property type="molecule type" value="Genomic_DNA"/>
</dbReference>
<comment type="similarity">
    <text evidence="1 9">Belongs to the endoribonuclease YbeY family.</text>
</comment>
<keyword evidence="7 9" id="KW-0378">Hydrolase</keyword>
<comment type="cofactor">
    <cofactor evidence="9">
        <name>Zn(2+)</name>
        <dbReference type="ChEBI" id="CHEBI:29105"/>
    </cofactor>
    <text evidence="9">Binds 1 zinc ion.</text>
</comment>
<comment type="subcellular location">
    <subcellularLocation>
        <location evidence="9">Cytoplasm</location>
    </subcellularLocation>
</comment>
<keyword evidence="9" id="KW-0963">Cytoplasm</keyword>